<feature type="compositionally biased region" description="Pro residues" evidence="1">
    <location>
        <begin position="186"/>
        <end position="200"/>
    </location>
</feature>
<evidence type="ECO:0000256" key="1">
    <source>
        <dbReference type="SAM" id="MobiDB-lite"/>
    </source>
</evidence>
<feature type="compositionally biased region" description="Low complexity" evidence="1">
    <location>
        <begin position="175"/>
        <end position="185"/>
    </location>
</feature>
<proteinExistence type="predicted"/>
<feature type="chain" id="PRO_5035718458" evidence="3">
    <location>
        <begin position="20"/>
        <end position="236"/>
    </location>
</feature>
<name>A0A8T0HIB5_CERPU</name>
<feature type="transmembrane region" description="Helical" evidence="2">
    <location>
        <begin position="212"/>
        <end position="234"/>
    </location>
</feature>
<dbReference type="EMBL" id="CM026427">
    <property type="protein sequence ID" value="KAG0570354.1"/>
    <property type="molecule type" value="Genomic_DNA"/>
</dbReference>
<feature type="region of interest" description="Disordered" evidence="1">
    <location>
        <begin position="169"/>
        <end position="201"/>
    </location>
</feature>
<dbReference type="AlphaFoldDB" id="A0A8T0HIB5"/>
<sequence length="236" mass="24919">MAGPRGLAILAFVVLASIADVPELVVASVYDGRPRPAGYPDTPSEEYGPTPPCLFNGVAVKCQWYGFIHIDYLNTPEGTFCMPYTRSVLANTTRFPPGTVAPYIYWSLRSQIFNKTTNDSYCNYGCFDMGASGPVGSPAPTPPTTFPPITLTTPPPSTLLIPPPPATLFTPPPSTLEASPPSTLSTPPPDTTAVAPPPPSNQRLINLNGAGFLQPTGLVSFMISGALLILHGVLGF</sequence>
<keyword evidence="2" id="KW-0472">Membrane</keyword>
<protein>
    <submittedName>
        <fullName evidence="4">Uncharacterized protein</fullName>
    </submittedName>
</protein>
<evidence type="ECO:0000256" key="3">
    <source>
        <dbReference type="SAM" id="SignalP"/>
    </source>
</evidence>
<dbReference type="Proteomes" id="UP000822688">
    <property type="component" value="Chromosome 6"/>
</dbReference>
<reference evidence="4 5" key="1">
    <citation type="submission" date="2020-06" db="EMBL/GenBank/DDBJ databases">
        <title>WGS assembly of Ceratodon purpureus strain R40.</title>
        <authorList>
            <person name="Carey S.B."/>
            <person name="Jenkins J."/>
            <person name="Shu S."/>
            <person name="Lovell J.T."/>
            <person name="Sreedasyam A."/>
            <person name="Maumus F."/>
            <person name="Tiley G.P."/>
            <person name="Fernandez-Pozo N."/>
            <person name="Barry K."/>
            <person name="Chen C."/>
            <person name="Wang M."/>
            <person name="Lipzen A."/>
            <person name="Daum C."/>
            <person name="Saski C.A."/>
            <person name="Payton A.C."/>
            <person name="Mcbreen J.C."/>
            <person name="Conrad R.E."/>
            <person name="Kollar L.M."/>
            <person name="Olsson S."/>
            <person name="Huttunen S."/>
            <person name="Landis J.B."/>
            <person name="Wickett N.J."/>
            <person name="Johnson M.G."/>
            <person name="Rensing S.A."/>
            <person name="Grimwood J."/>
            <person name="Schmutz J."/>
            <person name="Mcdaniel S.F."/>
        </authorList>
    </citation>
    <scope>NUCLEOTIDE SEQUENCE [LARGE SCALE GENOMIC DNA]</scope>
    <source>
        <strain evidence="4 5">R40</strain>
    </source>
</reference>
<comment type="caution">
    <text evidence="4">The sequence shown here is derived from an EMBL/GenBank/DDBJ whole genome shotgun (WGS) entry which is preliminary data.</text>
</comment>
<evidence type="ECO:0000313" key="4">
    <source>
        <dbReference type="EMBL" id="KAG0570354.1"/>
    </source>
</evidence>
<keyword evidence="5" id="KW-1185">Reference proteome</keyword>
<gene>
    <name evidence="4" type="ORF">KC19_6G156100</name>
</gene>
<evidence type="ECO:0000313" key="5">
    <source>
        <dbReference type="Proteomes" id="UP000822688"/>
    </source>
</evidence>
<feature type="signal peptide" evidence="3">
    <location>
        <begin position="1"/>
        <end position="19"/>
    </location>
</feature>
<evidence type="ECO:0000256" key="2">
    <source>
        <dbReference type="SAM" id="Phobius"/>
    </source>
</evidence>
<keyword evidence="2" id="KW-0812">Transmembrane</keyword>
<organism evidence="4 5">
    <name type="scientific">Ceratodon purpureus</name>
    <name type="common">Fire moss</name>
    <name type="synonym">Dicranum purpureum</name>
    <dbReference type="NCBI Taxonomy" id="3225"/>
    <lineage>
        <taxon>Eukaryota</taxon>
        <taxon>Viridiplantae</taxon>
        <taxon>Streptophyta</taxon>
        <taxon>Embryophyta</taxon>
        <taxon>Bryophyta</taxon>
        <taxon>Bryophytina</taxon>
        <taxon>Bryopsida</taxon>
        <taxon>Dicranidae</taxon>
        <taxon>Pseudoditrichales</taxon>
        <taxon>Ditrichaceae</taxon>
        <taxon>Ceratodon</taxon>
    </lineage>
</organism>
<keyword evidence="3" id="KW-0732">Signal</keyword>
<accession>A0A8T0HIB5</accession>
<keyword evidence="2" id="KW-1133">Transmembrane helix</keyword>